<gene>
    <name evidence="2" type="ORF">AVDCRST_MAG58-1654</name>
</gene>
<evidence type="ECO:0000313" key="2">
    <source>
        <dbReference type="EMBL" id="CAA9456399.1"/>
    </source>
</evidence>
<keyword evidence="1" id="KW-0472">Membrane</keyword>
<reference evidence="2" key="1">
    <citation type="submission" date="2020-02" db="EMBL/GenBank/DDBJ databases">
        <authorList>
            <person name="Meier V. D."/>
        </authorList>
    </citation>
    <scope>NUCLEOTIDE SEQUENCE</scope>
    <source>
        <strain evidence="2">AVDCRST_MAG58</strain>
    </source>
</reference>
<keyword evidence="1" id="KW-0812">Transmembrane</keyword>
<feature type="transmembrane region" description="Helical" evidence="1">
    <location>
        <begin position="49"/>
        <end position="69"/>
    </location>
</feature>
<protein>
    <submittedName>
        <fullName evidence="2">Uncharacterized protein</fullName>
    </submittedName>
</protein>
<dbReference type="AlphaFoldDB" id="A0A6J4R5M6"/>
<organism evidence="2">
    <name type="scientific">uncultured Rubrobacteraceae bacterium</name>
    <dbReference type="NCBI Taxonomy" id="349277"/>
    <lineage>
        <taxon>Bacteria</taxon>
        <taxon>Bacillati</taxon>
        <taxon>Actinomycetota</taxon>
        <taxon>Rubrobacteria</taxon>
        <taxon>Rubrobacterales</taxon>
        <taxon>Rubrobacteraceae</taxon>
        <taxon>environmental samples</taxon>
    </lineage>
</organism>
<sequence length="147" mass="15438">MALMRSIMAVGIGLLLALALGLLVAQGIFAPILTRFFGLERTGPAALPLVLLVFAAAFAFYFGGMAASYKAPFRHRLHGVLVVPVAFVLSLVLNLVLGRGFLPGVDGAVAAGLVGVFLVVSGVASYIGAHRGETLYAHNQKVARHRR</sequence>
<proteinExistence type="predicted"/>
<keyword evidence="1" id="KW-1133">Transmembrane helix</keyword>
<name>A0A6J4R5M6_9ACTN</name>
<accession>A0A6J4R5M6</accession>
<feature type="transmembrane region" description="Helical" evidence="1">
    <location>
        <begin position="108"/>
        <end position="129"/>
    </location>
</feature>
<dbReference type="EMBL" id="CADCVF010000036">
    <property type="protein sequence ID" value="CAA9456399.1"/>
    <property type="molecule type" value="Genomic_DNA"/>
</dbReference>
<feature type="transmembrane region" description="Helical" evidence="1">
    <location>
        <begin position="81"/>
        <end position="102"/>
    </location>
</feature>
<evidence type="ECO:0000256" key="1">
    <source>
        <dbReference type="SAM" id="Phobius"/>
    </source>
</evidence>